<keyword evidence="3 8" id="KW-0349">Heme</keyword>
<dbReference type="EMBL" id="CVRI01000020">
    <property type="protein sequence ID" value="CRK91004.1"/>
    <property type="molecule type" value="Genomic_DNA"/>
</dbReference>
<proteinExistence type="inferred from homology"/>
<gene>
    <name evidence="9" type="ORF">CLUMA_CG004692</name>
</gene>
<dbReference type="InterPro" id="IPR002401">
    <property type="entry name" value="Cyt_P450_E_grp-I"/>
</dbReference>
<evidence type="ECO:0000313" key="10">
    <source>
        <dbReference type="Proteomes" id="UP000183832"/>
    </source>
</evidence>
<evidence type="ECO:0000256" key="5">
    <source>
        <dbReference type="ARBA" id="ARBA00023002"/>
    </source>
</evidence>
<evidence type="ECO:0000256" key="7">
    <source>
        <dbReference type="ARBA" id="ARBA00023033"/>
    </source>
</evidence>
<organism evidence="9 10">
    <name type="scientific">Clunio marinus</name>
    <dbReference type="NCBI Taxonomy" id="568069"/>
    <lineage>
        <taxon>Eukaryota</taxon>
        <taxon>Metazoa</taxon>
        <taxon>Ecdysozoa</taxon>
        <taxon>Arthropoda</taxon>
        <taxon>Hexapoda</taxon>
        <taxon>Insecta</taxon>
        <taxon>Pterygota</taxon>
        <taxon>Neoptera</taxon>
        <taxon>Endopterygota</taxon>
        <taxon>Diptera</taxon>
        <taxon>Nematocera</taxon>
        <taxon>Chironomoidea</taxon>
        <taxon>Chironomidae</taxon>
        <taxon>Clunio</taxon>
    </lineage>
</organism>
<dbReference type="OrthoDB" id="1470350at2759"/>
<name>A0A1J1HUF9_9DIPT</name>
<dbReference type="PRINTS" id="PR00463">
    <property type="entry name" value="EP450I"/>
</dbReference>
<keyword evidence="10" id="KW-1185">Reference proteome</keyword>
<keyword evidence="5" id="KW-0560">Oxidoreductase</keyword>
<dbReference type="STRING" id="568069.A0A1J1HUF9"/>
<dbReference type="GO" id="GO:0020037">
    <property type="term" value="F:heme binding"/>
    <property type="evidence" value="ECO:0007669"/>
    <property type="project" value="InterPro"/>
</dbReference>
<keyword evidence="6 8" id="KW-0408">Iron</keyword>
<dbReference type="SUPFAM" id="SSF48264">
    <property type="entry name" value="Cytochrome P450"/>
    <property type="match status" value="1"/>
</dbReference>
<evidence type="ECO:0000313" key="9">
    <source>
        <dbReference type="EMBL" id="CRK91004.1"/>
    </source>
</evidence>
<keyword evidence="4 8" id="KW-0479">Metal-binding</keyword>
<dbReference type="Gene3D" id="1.10.630.10">
    <property type="entry name" value="Cytochrome P450"/>
    <property type="match status" value="1"/>
</dbReference>
<dbReference type="Pfam" id="PF00067">
    <property type="entry name" value="p450"/>
    <property type="match status" value="1"/>
</dbReference>
<comment type="cofactor">
    <cofactor evidence="1 8">
        <name>heme</name>
        <dbReference type="ChEBI" id="CHEBI:30413"/>
    </cofactor>
</comment>
<feature type="binding site" description="axial binding residue" evidence="8">
    <location>
        <position position="157"/>
    </location>
    <ligand>
        <name>heme</name>
        <dbReference type="ChEBI" id="CHEBI:30413"/>
    </ligand>
    <ligandPart>
        <name>Fe</name>
        <dbReference type="ChEBI" id="CHEBI:18248"/>
    </ligandPart>
</feature>
<dbReference type="AlphaFoldDB" id="A0A1J1HUF9"/>
<sequence>MFETFKGFETTAYSLAMAVVILALHPEVQEKLHDELKNVFESPNEEVNEENLPQLTYLDLVVKEILRYWPPVSVIIRYTSDEVQIGEFVHKSFQDCISDHLVPKGAHIFIPIYEMHRKKELWGDDADEFKPERFEGEKFKIVPAYAYMPFALGPRNCIGLNYATRMLKITLAYLFRHFRVETDMKLEDISLEFVVVTKIVQGFKVKLTKRNF</sequence>
<reference evidence="9 10" key="1">
    <citation type="submission" date="2015-04" db="EMBL/GenBank/DDBJ databases">
        <authorList>
            <person name="Syromyatnikov M.Y."/>
            <person name="Popov V.N."/>
        </authorList>
    </citation>
    <scope>NUCLEOTIDE SEQUENCE [LARGE SCALE GENOMIC DNA]</scope>
</reference>
<dbReference type="GO" id="GO:0016705">
    <property type="term" value="F:oxidoreductase activity, acting on paired donors, with incorporation or reduction of molecular oxygen"/>
    <property type="evidence" value="ECO:0007669"/>
    <property type="project" value="InterPro"/>
</dbReference>
<evidence type="ECO:0000256" key="1">
    <source>
        <dbReference type="ARBA" id="ARBA00001971"/>
    </source>
</evidence>
<keyword evidence="7" id="KW-0503">Monooxygenase</keyword>
<dbReference type="PANTHER" id="PTHR24291">
    <property type="entry name" value="CYTOCHROME P450 FAMILY 4"/>
    <property type="match status" value="1"/>
</dbReference>
<dbReference type="InterPro" id="IPR050196">
    <property type="entry name" value="Cytochrome_P450_Monoox"/>
</dbReference>
<accession>A0A1J1HUF9</accession>
<evidence type="ECO:0000256" key="2">
    <source>
        <dbReference type="ARBA" id="ARBA00010617"/>
    </source>
</evidence>
<dbReference type="PANTHER" id="PTHR24291:SF50">
    <property type="entry name" value="BIFUNCTIONAL ALBAFLAVENONE MONOOXYGENASE_TERPENE SYNTHASE"/>
    <property type="match status" value="1"/>
</dbReference>
<dbReference type="InterPro" id="IPR036396">
    <property type="entry name" value="Cyt_P450_sf"/>
</dbReference>
<dbReference type="Proteomes" id="UP000183832">
    <property type="component" value="Unassembled WGS sequence"/>
</dbReference>
<evidence type="ECO:0000256" key="6">
    <source>
        <dbReference type="ARBA" id="ARBA00023004"/>
    </source>
</evidence>
<dbReference type="GO" id="GO:0004497">
    <property type="term" value="F:monooxygenase activity"/>
    <property type="evidence" value="ECO:0007669"/>
    <property type="project" value="UniProtKB-KW"/>
</dbReference>
<evidence type="ECO:0000256" key="8">
    <source>
        <dbReference type="PIRSR" id="PIRSR602401-1"/>
    </source>
</evidence>
<dbReference type="PRINTS" id="PR00385">
    <property type="entry name" value="P450"/>
</dbReference>
<evidence type="ECO:0000256" key="4">
    <source>
        <dbReference type="ARBA" id="ARBA00022723"/>
    </source>
</evidence>
<dbReference type="InterPro" id="IPR001128">
    <property type="entry name" value="Cyt_P450"/>
</dbReference>
<evidence type="ECO:0000256" key="3">
    <source>
        <dbReference type="ARBA" id="ARBA00022617"/>
    </source>
</evidence>
<protein>
    <submittedName>
        <fullName evidence="9">CLUMA_CG004692, isoform A</fullName>
    </submittedName>
</protein>
<comment type="similarity">
    <text evidence="2">Belongs to the cytochrome P450 family.</text>
</comment>
<dbReference type="GO" id="GO:0005506">
    <property type="term" value="F:iron ion binding"/>
    <property type="evidence" value="ECO:0007669"/>
    <property type="project" value="InterPro"/>
</dbReference>